<sequence length="790" mass="85649">MVTVILLISLPLGYSLADKEVPAVTVPLSAYEQLYSEAKHSTSDAEHAERLRTLEASFEQRRKELNKEHTRLLQEARSVSVGARAQQALETLFPEGYQLLDHAVNGSFNVTASQDDASADIAAFEIRTTLRVLSDEWTVVAIANASSVVASGFQLDWRPDTRREGCQAEPLVVSEPLVVCEPSGWANLDPLTDPRALLLLRDGRYELATNRSGQYRIGFVAHSRVRKARTLKEVGLSTHVPVSEVWFRLIGAGAVNEVSVEPPAAVVTLHPGGSADDATFQLITPPTTAFQIKWLDSHDGRARRPKQAASGPLPEAGSAPSAANASQPARKKAEPKEAEPLPQVAVTHDALVSISEGLVQTTHVLAYKGSGDTQTLAFAEVIVHDNQTRIISVFAPGLLSWHAEYNATATGATILRAAFKSTHLELPHLTVSTEQELDMRRAEFAAPVIECVGALRQTGHVGIATVGTVLVETKRAFGLGPVDASAIASQLRLNTDRPIVMAYKYLSLRHELRVGVQQHAVADVLEAVVDHLHYSATVIDEYVHHSVEVVMQHTKQQHLPLQGLPASAHMFSLTVDGEPAKPVQGGSQGLLVPLLGSSRQAGENDGTRHELRLALTYLSKTAKWEAEAGGGNATLSVPQLELPISVLTAQLMLPEWWDYNFSGGFGEDVVELDFPPPSGARSNLDADQQEGARAREARAAREMEEHGKKSAAPGATSRRARVKQQQKRMRAPANAGVSVRLPDSGKRYFFQRLLVVGTQLEIGVAYAPPPPPPPPFAHRLGFPFSLLWSK</sequence>
<name>A0A6U5DM08_9EUKA</name>
<feature type="region of interest" description="Disordered" evidence="2">
    <location>
        <begin position="301"/>
        <end position="342"/>
    </location>
</feature>
<feature type="compositionally biased region" description="Low complexity" evidence="2">
    <location>
        <begin position="314"/>
        <end position="328"/>
    </location>
</feature>
<organism evidence="5">
    <name type="scientific">Calcidiscus leptoporus</name>
    <dbReference type="NCBI Taxonomy" id="127549"/>
    <lineage>
        <taxon>Eukaryota</taxon>
        <taxon>Haptista</taxon>
        <taxon>Haptophyta</taxon>
        <taxon>Prymnesiophyceae</taxon>
        <taxon>Coccolithales</taxon>
        <taxon>Calcidiscaceae</taxon>
        <taxon>Calcidiscus</taxon>
    </lineage>
</organism>
<feature type="compositionally biased region" description="Basic residues" evidence="2">
    <location>
        <begin position="718"/>
        <end position="730"/>
    </location>
</feature>
<feature type="compositionally biased region" description="Basic and acidic residues" evidence="2">
    <location>
        <begin position="690"/>
        <end position="708"/>
    </location>
</feature>
<evidence type="ECO:0000256" key="2">
    <source>
        <dbReference type="SAM" id="MobiDB-lite"/>
    </source>
</evidence>
<dbReference type="AlphaFoldDB" id="A0A6U5DM08"/>
<evidence type="ECO:0000256" key="3">
    <source>
        <dbReference type="SAM" id="SignalP"/>
    </source>
</evidence>
<evidence type="ECO:0000313" key="5">
    <source>
        <dbReference type="EMBL" id="CAD8527652.1"/>
    </source>
</evidence>
<dbReference type="EMBL" id="HBER01005744">
    <property type="protein sequence ID" value="CAD8527651.1"/>
    <property type="molecule type" value="Transcribed_RNA"/>
</dbReference>
<evidence type="ECO:0000256" key="1">
    <source>
        <dbReference type="SAM" id="Coils"/>
    </source>
</evidence>
<gene>
    <name evidence="4" type="ORF">CLEP1334_LOCUS2872</name>
    <name evidence="5" type="ORF">CLEP1334_LOCUS2873</name>
</gene>
<protein>
    <submittedName>
        <fullName evidence="5">Uncharacterized protein</fullName>
    </submittedName>
</protein>
<reference evidence="5" key="1">
    <citation type="submission" date="2021-01" db="EMBL/GenBank/DDBJ databases">
        <authorList>
            <person name="Corre E."/>
            <person name="Pelletier E."/>
            <person name="Niang G."/>
            <person name="Scheremetjew M."/>
            <person name="Finn R."/>
            <person name="Kale V."/>
            <person name="Holt S."/>
            <person name="Cochrane G."/>
            <person name="Meng A."/>
            <person name="Brown T."/>
            <person name="Cohen L."/>
        </authorList>
    </citation>
    <scope>NUCLEOTIDE SEQUENCE</scope>
    <source>
        <strain evidence="5">RCC1130</strain>
    </source>
</reference>
<proteinExistence type="predicted"/>
<evidence type="ECO:0000313" key="4">
    <source>
        <dbReference type="EMBL" id="CAD8527651.1"/>
    </source>
</evidence>
<feature type="region of interest" description="Disordered" evidence="2">
    <location>
        <begin position="674"/>
        <end position="735"/>
    </location>
</feature>
<keyword evidence="1" id="KW-0175">Coiled coil</keyword>
<feature type="coiled-coil region" evidence="1">
    <location>
        <begin position="48"/>
        <end position="75"/>
    </location>
</feature>
<accession>A0A6U5DM08</accession>
<feature type="signal peptide" evidence="3">
    <location>
        <begin position="1"/>
        <end position="17"/>
    </location>
</feature>
<keyword evidence="3" id="KW-0732">Signal</keyword>
<dbReference type="EMBL" id="HBER01005745">
    <property type="protein sequence ID" value="CAD8527652.1"/>
    <property type="molecule type" value="Transcribed_RNA"/>
</dbReference>
<feature type="chain" id="PRO_5036192181" evidence="3">
    <location>
        <begin position="18"/>
        <end position="790"/>
    </location>
</feature>